<reference evidence="9 10" key="1">
    <citation type="submission" date="2019-03" db="EMBL/GenBank/DDBJ databases">
        <title>Genome sequence of Sphingomonas sp. 17J27-24.</title>
        <authorList>
            <person name="Kim M."/>
            <person name="Maeng S."/>
            <person name="Sathiyaraj S."/>
        </authorList>
    </citation>
    <scope>NUCLEOTIDE SEQUENCE [LARGE SCALE GENOMIC DNA]</scope>
    <source>
        <strain evidence="9 10">17J27-24</strain>
    </source>
</reference>
<keyword evidence="10" id="KW-1185">Reference proteome</keyword>
<proteinExistence type="inferred from homology"/>
<dbReference type="Proteomes" id="UP000298213">
    <property type="component" value="Unassembled WGS sequence"/>
</dbReference>
<dbReference type="OrthoDB" id="9782620at2"/>
<keyword evidence="2 8" id="KW-0645">Protease</keyword>
<evidence type="ECO:0000256" key="5">
    <source>
        <dbReference type="ARBA" id="ARBA00023124"/>
    </source>
</evidence>
<evidence type="ECO:0000313" key="9">
    <source>
        <dbReference type="EMBL" id="TFI57754.1"/>
    </source>
</evidence>
<dbReference type="GO" id="GO:0106300">
    <property type="term" value="P:protein-DNA covalent cross-linking repair"/>
    <property type="evidence" value="ECO:0007669"/>
    <property type="project" value="InterPro"/>
</dbReference>
<sequence>MCNRYRMTAKQQELALRFGIDPALIMPEPEPLPPPELFPKRIGWVVRKEEGRRVLDTMTWGFPPPAAARAPVTNVRNLASPFWRSALSRPDRRCLVPVTDFCEWSGEKGAKKEHWFGTIDRAIFAFAGVWRPTETGKAFAFLTCEPNPLVAPIHPKAMPVILHEEDHDKWLEAETADACALAAPFPSQMMRMS</sequence>
<keyword evidence="4 8" id="KW-0378">Hydrolase</keyword>
<keyword evidence="3" id="KW-0227">DNA damage</keyword>
<evidence type="ECO:0000313" key="10">
    <source>
        <dbReference type="Proteomes" id="UP000298213"/>
    </source>
</evidence>
<evidence type="ECO:0000256" key="8">
    <source>
        <dbReference type="RuleBase" id="RU364100"/>
    </source>
</evidence>
<comment type="similarity">
    <text evidence="1 8">Belongs to the SOS response-associated peptidase family.</text>
</comment>
<evidence type="ECO:0000256" key="6">
    <source>
        <dbReference type="ARBA" id="ARBA00023125"/>
    </source>
</evidence>
<gene>
    <name evidence="9" type="ORF">E2493_13570</name>
</gene>
<evidence type="ECO:0000256" key="2">
    <source>
        <dbReference type="ARBA" id="ARBA00022670"/>
    </source>
</evidence>
<dbReference type="GO" id="GO:0008233">
    <property type="term" value="F:peptidase activity"/>
    <property type="evidence" value="ECO:0007669"/>
    <property type="project" value="UniProtKB-KW"/>
</dbReference>
<dbReference type="GO" id="GO:0003697">
    <property type="term" value="F:single-stranded DNA binding"/>
    <property type="evidence" value="ECO:0007669"/>
    <property type="project" value="InterPro"/>
</dbReference>
<keyword evidence="7" id="KW-0456">Lyase</keyword>
<comment type="caution">
    <text evidence="9">The sequence shown here is derived from an EMBL/GenBank/DDBJ whole genome shotgun (WGS) entry which is preliminary data.</text>
</comment>
<dbReference type="EMBL" id="SPDV01000026">
    <property type="protein sequence ID" value="TFI57754.1"/>
    <property type="molecule type" value="Genomic_DNA"/>
</dbReference>
<dbReference type="PANTHER" id="PTHR13604">
    <property type="entry name" value="DC12-RELATED"/>
    <property type="match status" value="1"/>
</dbReference>
<dbReference type="PANTHER" id="PTHR13604:SF0">
    <property type="entry name" value="ABASIC SITE PROCESSING PROTEIN HMCES"/>
    <property type="match status" value="1"/>
</dbReference>
<dbReference type="InterPro" id="IPR003738">
    <property type="entry name" value="SRAP"/>
</dbReference>
<dbReference type="AlphaFoldDB" id="A0A4Y8ZP56"/>
<accession>A0A4Y8ZP56</accession>
<dbReference type="SUPFAM" id="SSF143081">
    <property type="entry name" value="BB1717-like"/>
    <property type="match status" value="1"/>
</dbReference>
<dbReference type="InterPro" id="IPR036590">
    <property type="entry name" value="SRAP-like"/>
</dbReference>
<dbReference type="GO" id="GO:0006508">
    <property type="term" value="P:proteolysis"/>
    <property type="evidence" value="ECO:0007669"/>
    <property type="project" value="UniProtKB-KW"/>
</dbReference>
<evidence type="ECO:0000256" key="1">
    <source>
        <dbReference type="ARBA" id="ARBA00008136"/>
    </source>
</evidence>
<organism evidence="9 10">
    <name type="scientific">Sphingomonas parva</name>
    <dbReference type="NCBI Taxonomy" id="2555898"/>
    <lineage>
        <taxon>Bacteria</taxon>
        <taxon>Pseudomonadati</taxon>
        <taxon>Pseudomonadota</taxon>
        <taxon>Alphaproteobacteria</taxon>
        <taxon>Sphingomonadales</taxon>
        <taxon>Sphingomonadaceae</taxon>
        <taxon>Sphingomonas</taxon>
    </lineage>
</organism>
<dbReference type="GO" id="GO:0016829">
    <property type="term" value="F:lyase activity"/>
    <property type="evidence" value="ECO:0007669"/>
    <property type="project" value="UniProtKB-KW"/>
</dbReference>
<dbReference type="Gene3D" id="3.90.1680.10">
    <property type="entry name" value="SOS response associated peptidase-like"/>
    <property type="match status" value="1"/>
</dbReference>
<dbReference type="EC" id="3.4.-.-" evidence="8"/>
<name>A0A4Y8ZP56_9SPHN</name>
<keyword evidence="5" id="KW-0190">Covalent protein-DNA linkage</keyword>
<dbReference type="RefSeq" id="WP_135087674.1">
    <property type="nucleotide sequence ID" value="NZ_SPDV01000026.1"/>
</dbReference>
<dbReference type="Pfam" id="PF02586">
    <property type="entry name" value="SRAP"/>
    <property type="match status" value="1"/>
</dbReference>
<protein>
    <recommendedName>
        <fullName evidence="8">Abasic site processing protein</fullName>
        <ecNumber evidence="8">3.4.-.-</ecNumber>
    </recommendedName>
</protein>
<keyword evidence="6" id="KW-0238">DNA-binding</keyword>
<evidence type="ECO:0000256" key="3">
    <source>
        <dbReference type="ARBA" id="ARBA00022763"/>
    </source>
</evidence>
<evidence type="ECO:0000256" key="4">
    <source>
        <dbReference type="ARBA" id="ARBA00022801"/>
    </source>
</evidence>
<evidence type="ECO:0000256" key="7">
    <source>
        <dbReference type="ARBA" id="ARBA00023239"/>
    </source>
</evidence>